<organism evidence="1 2">
    <name type="scientific">Clostridium chromiireducens</name>
    <dbReference type="NCBI Taxonomy" id="225345"/>
    <lineage>
        <taxon>Bacteria</taxon>
        <taxon>Bacillati</taxon>
        <taxon>Bacillota</taxon>
        <taxon>Clostridia</taxon>
        <taxon>Eubacteriales</taxon>
        <taxon>Clostridiaceae</taxon>
        <taxon>Clostridium</taxon>
    </lineage>
</organism>
<gene>
    <name evidence="1" type="ORF">GKZ28_15225</name>
</gene>
<dbReference type="Proteomes" id="UP000656077">
    <property type="component" value="Unassembled WGS sequence"/>
</dbReference>
<accession>A0A964RNK8</accession>
<dbReference type="RefSeq" id="WP_160359854.1">
    <property type="nucleotide sequence ID" value="NZ_WSRQ01000025.1"/>
</dbReference>
<reference evidence="1" key="1">
    <citation type="submission" date="2019-12" db="EMBL/GenBank/DDBJ databases">
        <title>Microbes associate with the intestines of laboratory mice.</title>
        <authorList>
            <person name="Navarre W."/>
            <person name="Wong E."/>
        </authorList>
    </citation>
    <scope>NUCLEOTIDE SEQUENCE</scope>
    <source>
        <strain evidence="1">NM79_F5</strain>
    </source>
</reference>
<sequence>MEKKMDKNYQWYILDCNILSENIYRQAFDSITMEINDLKYLVEADWGDQYKAKGKLFIIVSFPLEESPLLRETINNEMGQCLSDLQIKAKKSLDSVLPSNDNSLLSDDFEIAVKKVREEVQREFRRCLESAPSFNSVFKDYGRFISIDLVLIQDILA</sequence>
<evidence type="ECO:0000313" key="2">
    <source>
        <dbReference type="Proteomes" id="UP000656077"/>
    </source>
</evidence>
<comment type="caution">
    <text evidence="1">The sequence shown here is derived from an EMBL/GenBank/DDBJ whole genome shotgun (WGS) entry which is preliminary data.</text>
</comment>
<evidence type="ECO:0000313" key="1">
    <source>
        <dbReference type="EMBL" id="MVX65041.1"/>
    </source>
</evidence>
<proteinExistence type="predicted"/>
<dbReference type="AlphaFoldDB" id="A0A964RNK8"/>
<dbReference type="EMBL" id="WSRQ01000025">
    <property type="protein sequence ID" value="MVX65041.1"/>
    <property type="molecule type" value="Genomic_DNA"/>
</dbReference>
<protein>
    <submittedName>
        <fullName evidence="1">Uncharacterized protein</fullName>
    </submittedName>
</protein>
<name>A0A964RNK8_9CLOT</name>